<dbReference type="SMART" id="SM00382">
    <property type="entry name" value="AAA"/>
    <property type="match status" value="1"/>
</dbReference>
<protein>
    <submittedName>
        <fullName evidence="11">Lipid A export ATP-binding/permease protein MsbA</fullName>
        <ecNumber evidence="11">3.6.3.-</ecNumber>
    </submittedName>
</protein>
<accession>A0A2R8C0P7</accession>
<evidence type="ECO:0000313" key="12">
    <source>
        <dbReference type="Proteomes" id="UP000244912"/>
    </source>
</evidence>
<dbReference type="InterPro" id="IPR003593">
    <property type="entry name" value="AAA+_ATPase"/>
</dbReference>
<dbReference type="InterPro" id="IPR003439">
    <property type="entry name" value="ABC_transporter-like_ATP-bd"/>
</dbReference>
<dbReference type="GO" id="GO:0005886">
    <property type="term" value="C:plasma membrane"/>
    <property type="evidence" value="ECO:0007669"/>
    <property type="project" value="UniProtKB-SubCell"/>
</dbReference>
<dbReference type="PROSITE" id="PS50893">
    <property type="entry name" value="ABC_TRANSPORTER_2"/>
    <property type="match status" value="1"/>
</dbReference>
<dbReference type="AlphaFoldDB" id="A0A2R8C0P7"/>
<evidence type="ECO:0000256" key="6">
    <source>
        <dbReference type="ARBA" id="ARBA00023136"/>
    </source>
</evidence>
<feature type="transmembrane region" description="Helical" evidence="8">
    <location>
        <begin position="36"/>
        <end position="61"/>
    </location>
</feature>
<dbReference type="InterPro" id="IPR036640">
    <property type="entry name" value="ABC1_TM_sf"/>
</dbReference>
<evidence type="ECO:0000259" key="10">
    <source>
        <dbReference type="PROSITE" id="PS50929"/>
    </source>
</evidence>
<keyword evidence="12" id="KW-1185">Reference proteome</keyword>
<evidence type="ECO:0000256" key="7">
    <source>
        <dbReference type="ARBA" id="ARBA00024725"/>
    </source>
</evidence>
<keyword evidence="4 11" id="KW-0067">ATP-binding</keyword>
<feature type="domain" description="ABC transporter" evidence="9">
    <location>
        <begin position="355"/>
        <end position="589"/>
    </location>
</feature>
<comment type="subcellular location">
    <subcellularLocation>
        <location evidence="1">Cell membrane</location>
        <topology evidence="1">Multi-pass membrane protein</topology>
    </subcellularLocation>
</comment>
<feature type="transmembrane region" description="Helical" evidence="8">
    <location>
        <begin position="176"/>
        <end position="196"/>
    </location>
</feature>
<evidence type="ECO:0000256" key="5">
    <source>
        <dbReference type="ARBA" id="ARBA00022989"/>
    </source>
</evidence>
<comment type="function">
    <text evidence="7">Part of an ABC transporter complex. Transmembrane domains (TMD) form a pore in the inner membrane and the ATP-binding domain (NBD) is responsible for energy generation.</text>
</comment>
<dbReference type="RefSeq" id="WP_245897696.1">
    <property type="nucleotide sequence ID" value="NZ_ONZF01000013.1"/>
</dbReference>
<evidence type="ECO:0000256" key="8">
    <source>
        <dbReference type="SAM" id="Phobius"/>
    </source>
</evidence>
<name>A0A2R8C0P7_9RHOB</name>
<evidence type="ECO:0000256" key="1">
    <source>
        <dbReference type="ARBA" id="ARBA00004651"/>
    </source>
</evidence>
<dbReference type="Gene3D" id="1.20.1560.10">
    <property type="entry name" value="ABC transporter type 1, transmembrane domain"/>
    <property type="match status" value="1"/>
</dbReference>
<keyword evidence="3" id="KW-0547">Nucleotide-binding</keyword>
<dbReference type="SUPFAM" id="SSF90123">
    <property type="entry name" value="ABC transporter transmembrane region"/>
    <property type="match status" value="1"/>
</dbReference>
<feature type="transmembrane region" description="Helical" evidence="8">
    <location>
        <begin position="264"/>
        <end position="285"/>
    </location>
</feature>
<organism evidence="11 12">
    <name type="scientific">Palleronia abyssalis</name>
    <dbReference type="NCBI Taxonomy" id="1501240"/>
    <lineage>
        <taxon>Bacteria</taxon>
        <taxon>Pseudomonadati</taxon>
        <taxon>Pseudomonadota</taxon>
        <taxon>Alphaproteobacteria</taxon>
        <taxon>Rhodobacterales</taxon>
        <taxon>Roseobacteraceae</taxon>
        <taxon>Palleronia</taxon>
    </lineage>
</organism>
<feature type="domain" description="ABC transmembrane type-1" evidence="10">
    <location>
        <begin position="38"/>
        <end position="321"/>
    </location>
</feature>
<gene>
    <name evidence="11" type="primary">msbA</name>
    <name evidence="11" type="ORF">PAA8504_03853</name>
</gene>
<dbReference type="PROSITE" id="PS50929">
    <property type="entry name" value="ABC_TM1F"/>
    <property type="match status" value="1"/>
</dbReference>
<dbReference type="Gene3D" id="3.40.50.300">
    <property type="entry name" value="P-loop containing nucleotide triphosphate hydrolases"/>
    <property type="match status" value="1"/>
</dbReference>
<dbReference type="EMBL" id="ONZF01000013">
    <property type="protein sequence ID" value="SPJ25997.1"/>
    <property type="molecule type" value="Genomic_DNA"/>
</dbReference>
<dbReference type="GO" id="GO:0016887">
    <property type="term" value="F:ATP hydrolysis activity"/>
    <property type="evidence" value="ECO:0007669"/>
    <property type="project" value="InterPro"/>
</dbReference>
<keyword evidence="6 8" id="KW-0472">Membrane</keyword>
<dbReference type="InterPro" id="IPR017871">
    <property type="entry name" value="ABC_transporter-like_CS"/>
</dbReference>
<dbReference type="InterPro" id="IPR027417">
    <property type="entry name" value="P-loop_NTPase"/>
</dbReference>
<proteinExistence type="predicted"/>
<dbReference type="Proteomes" id="UP000244912">
    <property type="component" value="Unassembled WGS sequence"/>
</dbReference>
<dbReference type="InterPro" id="IPR011527">
    <property type="entry name" value="ABC1_TM_dom"/>
</dbReference>
<dbReference type="PANTHER" id="PTHR43394">
    <property type="entry name" value="ATP-DEPENDENT PERMEASE MDL1, MITOCHONDRIAL"/>
    <property type="match status" value="1"/>
</dbReference>
<dbReference type="PANTHER" id="PTHR43394:SF1">
    <property type="entry name" value="ATP-BINDING CASSETTE SUB-FAMILY B MEMBER 10, MITOCHONDRIAL"/>
    <property type="match status" value="1"/>
</dbReference>
<dbReference type="FunFam" id="3.40.50.300:FF:000218">
    <property type="entry name" value="Multidrug ABC transporter ATP-binding protein"/>
    <property type="match status" value="1"/>
</dbReference>
<evidence type="ECO:0000256" key="2">
    <source>
        <dbReference type="ARBA" id="ARBA00022692"/>
    </source>
</evidence>
<reference evidence="11 12" key="1">
    <citation type="submission" date="2018-03" db="EMBL/GenBank/DDBJ databases">
        <authorList>
            <person name="Keele B.F."/>
        </authorList>
    </citation>
    <scope>NUCLEOTIDE SEQUENCE [LARGE SCALE GENOMIC DNA]</scope>
    <source>
        <strain evidence="11 12">CECT 8504</strain>
    </source>
</reference>
<evidence type="ECO:0000259" key="9">
    <source>
        <dbReference type="PROSITE" id="PS50893"/>
    </source>
</evidence>
<dbReference type="GO" id="GO:0015421">
    <property type="term" value="F:ABC-type oligopeptide transporter activity"/>
    <property type="evidence" value="ECO:0007669"/>
    <property type="project" value="TreeGrafter"/>
</dbReference>
<dbReference type="InterPro" id="IPR039421">
    <property type="entry name" value="Type_1_exporter"/>
</dbReference>
<dbReference type="GO" id="GO:0005524">
    <property type="term" value="F:ATP binding"/>
    <property type="evidence" value="ECO:0007669"/>
    <property type="project" value="UniProtKB-KW"/>
</dbReference>
<evidence type="ECO:0000313" key="11">
    <source>
        <dbReference type="EMBL" id="SPJ25997.1"/>
    </source>
</evidence>
<keyword evidence="2 8" id="KW-0812">Transmembrane</keyword>
<dbReference type="Pfam" id="PF00005">
    <property type="entry name" value="ABC_tran"/>
    <property type="match status" value="1"/>
</dbReference>
<keyword evidence="5 8" id="KW-1133">Transmembrane helix</keyword>
<dbReference type="Pfam" id="PF00664">
    <property type="entry name" value="ABC_membrane"/>
    <property type="match status" value="1"/>
</dbReference>
<dbReference type="PROSITE" id="PS00211">
    <property type="entry name" value="ABC_TRANSPORTER_1"/>
    <property type="match status" value="1"/>
</dbReference>
<keyword evidence="11" id="KW-0378">Hydrolase</keyword>
<evidence type="ECO:0000256" key="4">
    <source>
        <dbReference type="ARBA" id="ARBA00022840"/>
    </source>
</evidence>
<feature type="transmembrane region" description="Helical" evidence="8">
    <location>
        <begin position="73"/>
        <end position="91"/>
    </location>
</feature>
<dbReference type="EC" id="3.6.3.-" evidence="11"/>
<feature type="transmembrane region" description="Helical" evidence="8">
    <location>
        <begin position="148"/>
        <end position="170"/>
    </location>
</feature>
<dbReference type="SUPFAM" id="SSF52540">
    <property type="entry name" value="P-loop containing nucleoside triphosphate hydrolases"/>
    <property type="match status" value="1"/>
</dbReference>
<dbReference type="CDD" id="cd18552">
    <property type="entry name" value="ABC_6TM_MsbA_like"/>
    <property type="match status" value="1"/>
</dbReference>
<sequence>MKSIRRALAALFSADEKRQEMLRRLLTEQAASQRKWYAIAIVAMIVVAATTAMTALLMEYIVYALTAYDNRSMVFLVAGAVAATFTVKGIANYAQTVALSRAGNRIIADQQEDLYGKLLKNGVSFFNSQESSNILMRLTSGASAAQKVIELIVASISRDALMLIGLLGVMVYQAPFLSVFALVVGPIAILGVRGLVRQIRDIMRSEQASTAEIMKVVQETSKGIQVVKVFSLEGEMQGRMGAAVRNVEHRRNAIARIGAVTSPLMETLAGFAIAGIVAVSALSLFGGEPTTAGELMSFITAFMMAYEPAKRLSKVRVTLEAAMVRVRMMFELLDYDEPLIEAPDATVLQPGPGTVRMRGVSFGYGDRPDVLKRLDMEFPARKTTALVGPSGGGKSTILNLIMRLYDPKDGKITIDGQDIRAATFASLRERISFVGQDTFLFSRTVRENIRFSRPDATDAEVEAAAREANAHDFISALDKGYDTEVGENGIFLSGGQRQRLAIARAILRGSQILLLDEATSALDATSEGLVKEALARLTGRTTTIVIAHRLSTILEADHVYVIEDGEVAESGAVQDLLRNQGPFRSLFDQQFEGLSHAAAE</sequence>
<evidence type="ECO:0000256" key="3">
    <source>
        <dbReference type="ARBA" id="ARBA00022741"/>
    </source>
</evidence>